<dbReference type="STRING" id="7719.ENSCINP00000020173"/>
<reference evidence="13" key="1">
    <citation type="journal article" date="2002" name="Science">
        <title>The draft genome of Ciona intestinalis: insights into chordate and vertebrate origins.</title>
        <authorList>
            <person name="Dehal P."/>
            <person name="Satou Y."/>
            <person name="Campbell R.K."/>
            <person name="Chapman J."/>
            <person name="Degnan B."/>
            <person name="De Tomaso A."/>
            <person name="Davidson B."/>
            <person name="Di Gregorio A."/>
            <person name="Gelpke M."/>
            <person name="Goodstein D.M."/>
            <person name="Harafuji N."/>
            <person name="Hastings K.E."/>
            <person name="Ho I."/>
            <person name="Hotta K."/>
            <person name="Huang W."/>
            <person name="Kawashima T."/>
            <person name="Lemaire P."/>
            <person name="Martinez D."/>
            <person name="Meinertzhagen I.A."/>
            <person name="Necula S."/>
            <person name="Nonaka M."/>
            <person name="Putnam N."/>
            <person name="Rash S."/>
            <person name="Saiga H."/>
            <person name="Satake M."/>
            <person name="Terry A."/>
            <person name="Yamada L."/>
            <person name="Wang H.G."/>
            <person name="Awazu S."/>
            <person name="Azumi K."/>
            <person name="Boore J."/>
            <person name="Branno M."/>
            <person name="Chin-Bow S."/>
            <person name="DeSantis R."/>
            <person name="Doyle S."/>
            <person name="Francino P."/>
            <person name="Keys D.N."/>
            <person name="Haga S."/>
            <person name="Hayashi H."/>
            <person name="Hino K."/>
            <person name="Imai K.S."/>
            <person name="Inaba K."/>
            <person name="Kano S."/>
            <person name="Kobayashi K."/>
            <person name="Kobayashi M."/>
            <person name="Lee B.I."/>
            <person name="Makabe K.W."/>
            <person name="Manohar C."/>
            <person name="Matassi G."/>
            <person name="Medina M."/>
            <person name="Mochizuki Y."/>
            <person name="Mount S."/>
            <person name="Morishita T."/>
            <person name="Miura S."/>
            <person name="Nakayama A."/>
            <person name="Nishizaka S."/>
            <person name="Nomoto H."/>
            <person name="Ohta F."/>
            <person name="Oishi K."/>
            <person name="Rigoutsos I."/>
            <person name="Sano M."/>
            <person name="Sasaki A."/>
            <person name="Sasakura Y."/>
            <person name="Shoguchi E."/>
            <person name="Shin-i T."/>
            <person name="Spagnuolo A."/>
            <person name="Stainier D."/>
            <person name="Suzuki M.M."/>
            <person name="Tassy O."/>
            <person name="Takatori N."/>
            <person name="Tokuoka M."/>
            <person name="Yagi K."/>
            <person name="Yoshizaki F."/>
            <person name="Wada S."/>
            <person name="Zhang C."/>
            <person name="Hyatt P.D."/>
            <person name="Larimer F."/>
            <person name="Detter C."/>
            <person name="Doggett N."/>
            <person name="Glavina T."/>
            <person name="Hawkins T."/>
            <person name="Richardson P."/>
            <person name="Lucas S."/>
            <person name="Kohara Y."/>
            <person name="Levine M."/>
            <person name="Satoh N."/>
            <person name="Rokhsar D.S."/>
        </authorList>
    </citation>
    <scope>NUCLEOTIDE SEQUENCE [LARGE SCALE GENOMIC DNA]</scope>
</reference>
<evidence type="ECO:0000313" key="13">
    <source>
        <dbReference type="Proteomes" id="UP000008144"/>
    </source>
</evidence>
<dbReference type="InterPro" id="IPR013083">
    <property type="entry name" value="Znf_RING/FYVE/PHD"/>
</dbReference>
<dbReference type="Ensembl" id="ENSCINT00000020173.3">
    <property type="protein sequence ID" value="ENSCINP00000020173.3"/>
    <property type="gene ID" value="ENSCING00000010053.3"/>
</dbReference>
<dbReference type="PANTHER" id="PTHR13763">
    <property type="entry name" value="BREAST CANCER TYPE 1 SUSCEPTIBILITY PROTEIN BRCA1"/>
    <property type="match status" value="1"/>
</dbReference>
<dbReference type="InterPro" id="IPR031099">
    <property type="entry name" value="BRCA1-associated"/>
</dbReference>
<dbReference type="InParanoid" id="F6QH43"/>
<dbReference type="SMART" id="SM00184">
    <property type="entry name" value="RING"/>
    <property type="match status" value="1"/>
</dbReference>
<keyword evidence="6" id="KW-0862">Zinc</keyword>
<name>F6QH43_CIOIN</name>
<evidence type="ECO:0000256" key="2">
    <source>
        <dbReference type="ARBA" id="ARBA00022723"/>
    </source>
</evidence>
<dbReference type="InterPro" id="IPR017907">
    <property type="entry name" value="Znf_RING_CS"/>
</dbReference>
<dbReference type="OMA" id="SHMEITG"/>
<evidence type="ECO:0000256" key="6">
    <source>
        <dbReference type="ARBA" id="ARBA00022833"/>
    </source>
</evidence>
<dbReference type="GO" id="GO:0008270">
    <property type="term" value="F:zinc ion binding"/>
    <property type="evidence" value="ECO:0007669"/>
    <property type="project" value="UniProtKB-KW"/>
</dbReference>
<reference evidence="12" key="3">
    <citation type="submission" date="2025-08" db="UniProtKB">
        <authorList>
            <consortium name="Ensembl"/>
        </authorList>
    </citation>
    <scope>IDENTIFICATION</scope>
</reference>
<evidence type="ECO:0000256" key="3">
    <source>
        <dbReference type="ARBA" id="ARBA00022737"/>
    </source>
</evidence>
<dbReference type="PROSITE" id="PS50089">
    <property type="entry name" value="ZF_RING_2"/>
    <property type="match status" value="1"/>
</dbReference>
<sequence>MDNSVLHCLQQLQKVVECSICLETMTNPVQTKCNHSFCSHCIHKAMAERPSFKCPLCKTAISKRSLKKSSYLTEVISTLTTLNKSAHKEMHVEGFTEPKSTEKELGVLKKGNNSRNMLKKSATPEQPPGFAEEHSQVEDMNLIPRTEDQLTPDLLDFVETTKSPNGVKLDPKSTKSSKLNLDKSAKKVADNVAGGSANTESADTNPDELYDFPQSQPSTRGKVPVKKTRKAITKKSAKKLIWDKSVTANQSRKKQEKGKKAKTSSPPLPVKSPTDIKIIENIKETESHKLVIEKRRTGRSSSIEKSKQT</sequence>
<dbReference type="GO" id="GO:0006281">
    <property type="term" value="P:DNA repair"/>
    <property type="evidence" value="ECO:0007669"/>
    <property type="project" value="UniProtKB-KW"/>
</dbReference>
<keyword evidence="8" id="KW-0539">Nucleus</keyword>
<feature type="compositionally biased region" description="Basic and acidic residues" evidence="10">
    <location>
        <begin position="277"/>
        <end position="295"/>
    </location>
</feature>
<feature type="region of interest" description="Disordered" evidence="10">
    <location>
        <begin position="161"/>
        <end position="309"/>
    </location>
</feature>
<keyword evidence="4" id="KW-0227">DNA damage</keyword>
<evidence type="ECO:0000256" key="10">
    <source>
        <dbReference type="SAM" id="MobiDB-lite"/>
    </source>
</evidence>
<dbReference type="Gene3D" id="3.30.40.10">
    <property type="entry name" value="Zinc/RING finger domain, C3HC4 (zinc finger)"/>
    <property type="match status" value="1"/>
</dbReference>
<dbReference type="GO" id="GO:0005634">
    <property type="term" value="C:nucleus"/>
    <property type="evidence" value="ECO:0007669"/>
    <property type="project" value="UniProtKB-SubCell"/>
</dbReference>
<reference evidence="12" key="2">
    <citation type="journal article" date="2008" name="Genome Biol.">
        <title>Improved genome assembly and evidence-based global gene model set for the chordate Ciona intestinalis: new insight into intron and operon populations.</title>
        <authorList>
            <person name="Satou Y."/>
            <person name="Mineta K."/>
            <person name="Ogasawara M."/>
            <person name="Sasakura Y."/>
            <person name="Shoguchi E."/>
            <person name="Ueno K."/>
            <person name="Yamada L."/>
            <person name="Matsumoto J."/>
            <person name="Wasserscheid J."/>
            <person name="Dewar K."/>
            <person name="Wiley G.B."/>
            <person name="Macmil S.L."/>
            <person name="Roe B.A."/>
            <person name="Zeller R.W."/>
            <person name="Hastings K.E."/>
            <person name="Lemaire P."/>
            <person name="Lindquist E."/>
            <person name="Endo T."/>
            <person name="Hotta K."/>
            <person name="Inaba K."/>
        </authorList>
    </citation>
    <scope>NUCLEOTIDE SEQUENCE [LARGE SCALE GENOMIC DNA]</scope>
    <source>
        <strain evidence="12">wild type</strain>
    </source>
</reference>
<organism evidence="12 13">
    <name type="scientific">Ciona intestinalis</name>
    <name type="common">Transparent sea squirt</name>
    <name type="synonym">Ascidia intestinalis</name>
    <dbReference type="NCBI Taxonomy" id="7719"/>
    <lineage>
        <taxon>Eukaryota</taxon>
        <taxon>Metazoa</taxon>
        <taxon>Chordata</taxon>
        <taxon>Tunicata</taxon>
        <taxon>Ascidiacea</taxon>
        <taxon>Phlebobranchia</taxon>
        <taxon>Cionidae</taxon>
        <taxon>Ciona</taxon>
    </lineage>
</organism>
<feature type="region of interest" description="Disordered" evidence="10">
    <location>
        <begin position="111"/>
        <end position="132"/>
    </location>
</feature>
<dbReference type="PROSITE" id="PS00518">
    <property type="entry name" value="ZF_RING_1"/>
    <property type="match status" value="1"/>
</dbReference>
<dbReference type="SUPFAM" id="SSF57850">
    <property type="entry name" value="RING/U-box"/>
    <property type="match status" value="1"/>
</dbReference>
<protein>
    <recommendedName>
        <fullName evidence="11">RING-type domain-containing protein</fullName>
    </recommendedName>
</protein>
<evidence type="ECO:0000256" key="9">
    <source>
        <dbReference type="PROSITE-ProRule" id="PRU00175"/>
    </source>
</evidence>
<keyword evidence="3" id="KW-0677">Repeat</keyword>
<feature type="domain" description="RING-type" evidence="11">
    <location>
        <begin position="18"/>
        <end position="58"/>
    </location>
</feature>
<dbReference type="InterPro" id="IPR001841">
    <property type="entry name" value="Znf_RING"/>
</dbReference>
<dbReference type="GeneTree" id="ENSGT00440000034289"/>
<keyword evidence="2" id="KW-0479">Metal-binding</keyword>
<dbReference type="EMBL" id="EAAA01002961">
    <property type="status" value="NOT_ANNOTATED_CDS"/>
    <property type="molecule type" value="Genomic_DNA"/>
</dbReference>
<evidence type="ECO:0000256" key="4">
    <source>
        <dbReference type="ARBA" id="ARBA00022763"/>
    </source>
</evidence>
<evidence type="ECO:0000259" key="11">
    <source>
        <dbReference type="PROSITE" id="PS50089"/>
    </source>
</evidence>
<evidence type="ECO:0000256" key="7">
    <source>
        <dbReference type="ARBA" id="ARBA00023204"/>
    </source>
</evidence>
<evidence type="ECO:0000313" key="12">
    <source>
        <dbReference type="Ensembl" id="ENSCINP00000020173.3"/>
    </source>
</evidence>
<accession>F6QH43</accession>
<dbReference type="Proteomes" id="UP000008144">
    <property type="component" value="Chromosome 9"/>
</dbReference>
<feature type="compositionally biased region" description="Basic and acidic residues" evidence="10">
    <location>
        <begin position="180"/>
        <end position="189"/>
    </location>
</feature>
<dbReference type="PANTHER" id="PTHR13763:SF0">
    <property type="entry name" value="BREAST CANCER TYPE 1 SUSCEPTIBILITY PROTEIN"/>
    <property type="match status" value="1"/>
</dbReference>
<dbReference type="HOGENOM" id="CLU_901760_0_0_1"/>
<dbReference type="InterPro" id="IPR027370">
    <property type="entry name" value="Znf-RING_euk"/>
</dbReference>
<proteinExistence type="predicted"/>
<evidence type="ECO:0000256" key="8">
    <source>
        <dbReference type="ARBA" id="ARBA00023242"/>
    </source>
</evidence>
<evidence type="ECO:0000256" key="1">
    <source>
        <dbReference type="ARBA" id="ARBA00004123"/>
    </source>
</evidence>
<keyword evidence="7" id="KW-0234">DNA repair</keyword>
<keyword evidence="5 9" id="KW-0863">Zinc-finger</keyword>
<feature type="compositionally biased region" description="Basic residues" evidence="10">
    <location>
        <begin position="223"/>
        <end position="238"/>
    </location>
</feature>
<feature type="compositionally biased region" description="Basic residues" evidence="10">
    <location>
        <begin position="251"/>
        <end position="262"/>
    </location>
</feature>
<comment type="subcellular location">
    <subcellularLocation>
        <location evidence="1">Nucleus</location>
    </subcellularLocation>
</comment>
<evidence type="ECO:0000256" key="5">
    <source>
        <dbReference type="ARBA" id="ARBA00022771"/>
    </source>
</evidence>
<reference evidence="12" key="4">
    <citation type="submission" date="2025-09" db="UniProtKB">
        <authorList>
            <consortium name="Ensembl"/>
        </authorList>
    </citation>
    <scope>IDENTIFICATION</scope>
</reference>
<keyword evidence="13" id="KW-1185">Reference proteome</keyword>
<dbReference type="Pfam" id="PF13445">
    <property type="entry name" value="zf-RING_UBOX"/>
    <property type="match status" value="1"/>
</dbReference>
<dbReference type="AlphaFoldDB" id="F6QH43"/>